<dbReference type="GO" id="GO:0005762">
    <property type="term" value="C:mitochondrial large ribosomal subunit"/>
    <property type="evidence" value="ECO:0000318"/>
    <property type="project" value="GO_Central"/>
</dbReference>
<dbReference type="FunCoup" id="Q74ZK7">
    <property type="interactions" value="164"/>
</dbReference>
<dbReference type="FunFam" id="3.30.70.1730:FF:000015">
    <property type="entry name" value="Mrpl11p"/>
    <property type="match status" value="1"/>
</dbReference>
<dbReference type="eggNOG" id="ENOG502QRUI">
    <property type="taxonomic scope" value="Eukaryota"/>
</dbReference>
<dbReference type="HOGENOM" id="CLU_078018_1_0_1"/>
<evidence type="ECO:0000256" key="3">
    <source>
        <dbReference type="ARBA" id="ARBA00023274"/>
    </source>
</evidence>
<dbReference type="RefSeq" id="NP_986859.1">
    <property type="nucleotide sequence ID" value="NM_211921.1"/>
</dbReference>
<organism evidence="4 5">
    <name type="scientific">Eremothecium gossypii (strain ATCC 10895 / CBS 109.51 / FGSC 9923 / NRRL Y-1056)</name>
    <name type="common">Yeast</name>
    <name type="synonym">Ashbya gossypii</name>
    <dbReference type="NCBI Taxonomy" id="284811"/>
    <lineage>
        <taxon>Eukaryota</taxon>
        <taxon>Fungi</taxon>
        <taxon>Dikarya</taxon>
        <taxon>Ascomycota</taxon>
        <taxon>Saccharomycotina</taxon>
        <taxon>Saccharomycetes</taxon>
        <taxon>Saccharomycetales</taxon>
        <taxon>Saccharomycetaceae</taxon>
        <taxon>Eremothecium</taxon>
    </lineage>
</organism>
<keyword evidence="5" id="KW-1185">Reference proteome</keyword>
<comment type="similarity">
    <text evidence="1">Belongs to the universal ribosomal protein uL10 family.</text>
</comment>
<proteinExistence type="inferred from homology"/>
<dbReference type="PANTHER" id="PTHR11560">
    <property type="entry name" value="39S RIBOSOMAL PROTEIN L10, MITOCHONDRIAL"/>
    <property type="match status" value="1"/>
</dbReference>
<dbReference type="SUPFAM" id="SSF160369">
    <property type="entry name" value="Ribosomal protein L10-like"/>
    <property type="match status" value="1"/>
</dbReference>
<dbReference type="STRING" id="284811.Q74ZK7"/>
<name>Q74ZK7_EREGS</name>
<dbReference type="AlphaFoldDB" id="Q74ZK7"/>
<dbReference type="EMBL" id="AE016820">
    <property type="protein sequence ID" value="AAS54683.1"/>
    <property type="molecule type" value="Genomic_DNA"/>
</dbReference>
<protein>
    <submittedName>
        <fullName evidence="4">AGR193Cp</fullName>
    </submittedName>
</protein>
<evidence type="ECO:0000313" key="5">
    <source>
        <dbReference type="Proteomes" id="UP000000591"/>
    </source>
</evidence>
<reference evidence="4 5" key="1">
    <citation type="journal article" date="2004" name="Science">
        <title>The Ashbya gossypii genome as a tool for mapping the ancient Saccharomyces cerevisiae genome.</title>
        <authorList>
            <person name="Dietrich F.S."/>
            <person name="Voegeli S."/>
            <person name="Brachat S."/>
            <person name="Lerch A."/>
            <person name="Gates K."/>
            <person name="Steiner S."/>
            <person name="Mohr C."/>
            <person name="Pohlmann R."/>
            <person name="Luedi P."/>
            <person name="Choi S."/>
            <person name="Wing R.A."/>
            <person name="Flavier A."/>
            <person name="Gaffney T.D."/>
            <person name="Philippsen P."/>
        </authorList>
    </citation>
    <scope>NUCLEOTIDE SEQUENCE [LARGE SCALE GENOMIC DNA]</scope>
    <source>
        <strain evidence="5">ATCC 10895 / CBS 109.51 / FGSC 9923 / NRRL Y-1056</strain>
    </source>
</reference>
<dbReference type="Pfam" id="PF00466">
    <property type="entry name" value="Ribosomal_L10"/>
    <property type="match status" value="1"/>
</dbReference>
<evidence type="ECO:0000256" key="1">
    <source>
        <dbReference type="ARBA" id="ARBA00008889"/>
    </source>
</evidence>
<dbReference type="InterPro" id="IPR001790">
    <property type="entry name" value="Ribosomal_uL10"/>
</dbReference>
<evidence type="ECO:0000313" key="4">
    <source>
        <dbReference type="EMBL" id="AAS54683.1"/>
    </source>
</evidence>
<dbReference type="GO" id="GO:0006412">
    <property type="term" value="P:translation"/>
    <property type="evidence" value="ECO:0000318"/>
    <property type="project" value="GO_Central"/>
</dbReference>
<dbReference type="InterPro" id="IPR047865">
    <property type="entry name" value="Ribosomal_uL10_bac_type"/>
</dbReference>
<dbReference type="InParanoid" id="Q74ZK7"/>
<keyword evidence="3" id="KW-0687">Ribonucleoprotein</keyword>
<dbReference type="InterPro" id="IPR043141">
    <property type="entry name" value="Ribosomal_uL10-like_sf"/>
</dbReference>
<dbReference type="OMA" id="FAHHNNL"/>
<dbReference type="CDD" id="cd05797">
    <property type="entry name" value="Ribosomal_L10"/>
    <property type="match status" value="1"/>
</dbReference>
<dbReference type="KEGG" id="ago:AGOS_AGR193C"/>
<sequence length="232" mass="26087">MFSCLASLRNCGLRQAVQAFHGVRTLATVRKTVKPLTSRKTLLIDQYKQLMEANPLAVFLHYNNLLKTEDAHFRGEIQKLGGRLTVVRNRLFQVYLRKSRQPDPAAYVHPREQDWAHPLLPLFKGPTAVVTFPETDPQAVSKLLKLLERAQDKMFVVGAKAESEVFDVARLNDFKQLPSKTTLQSQLLGVLHVLSGAGLVRTLESGSQTLYMTLKGHEKQLQEPEDSTAAEK</sequence>
<reference evidence="5" key="2">
    <citation type="journal article" date="2013" name="G3 (Bethesda)">
        <title>Genomes of Ashbya fungi isolated from insects reveal four mating-type loci, numerous translocations, lack of transposons, and distinct gene duplications.</title>
        <authorList>
            <person name="Dietrich F.S."/>
            <person name="Voegeli S."/>
            <person name="Kuo S."/>
            <person name="Philippsen P."/>
        </authorList>
    </citation>
    <scope>GENOME REANNOTATION</scope>
    <source>
        <strain evidence="5">ATCC 10895 / CBS 109.51 / FGSC 9923 / NRRL Y-1056</strain>
    </source>
</reference>
<dbReference type="Proteomes" id="UP000000591">
    <property type="component" value="Chromosome VII"/>
</dbReference>
<dbReference type="GeneID" id="4623161"/>
<dbReference type="GO" id="GO:0003735">
    <property type="term" value="F:structural constituent of ribosome"/>
    <property type="evidence" value="ECO:0000318"/>
    <property type="project" value="GO_Central"/>
</dbReference>
<dbReference type="OrthoDB" id="360689at2759"/>
<gene>
    <name evidence="4" type="ORF">AGOS_AGR193C</name>
</gene>
<keyword evidence="2" id="KW-0689">Ribosomal protein</keyword>
<accession>Q74ZK7</accession>
<dbReference type="Gene3D" id="3.30.70.1730">
    <property type="match status" value="1"/>
</dbReference>
<evidence type="ECO:0000256" key="2">
    <source>
        <dbReference type="ARBA" id="ARBA00022980"/>
    </source>
</evidence>